<dbReference type="InterPro" id="IPR012338">
    <property type="entry name" value="Beta-lactam/transpept-like"/>
</dbReference>
<protein>
    <submittedName>
        <fullName evidence="3">D-alanyl-D-alanine carboxypeptidase / D-alanyl-D-alanine-endopeptidase (Penicillin-binding protein 4)</fullName>
    </submittedName>
</protein>
<dbReference type="PRINTS" id="PR00922">
    <property type="entry name" value="DADACBPTASE3"/>
</dbReference>
<accession>A0A1I2GXN0</accession>
<dbReference type="InterPro" id="IPR000667">
    <property type="entry name" value="Peptidase_S13"/>
</dbReference>
<keyword evidence="2" id="KW-0378">Hydrolase</keyword>
<dbReference type="Proteomes" id="UP000198520">
    <property type="component" value="Unassembled WGS sequence"/>
</dbReference>
<evidence type="ECO:0000313" key="4">
    <source>
        <dbReference type="Proteomes" id="UP000198520"/>
    </source>
</evidence>
<keyword evidence="3" id="KW-0645">Protease</keyword>
<name>A0A1I2GXN0_9MICO</name>
<dbReference type="AlphaFoldDB" id="A0A1I2GXN0"/>
<comment type="similarity">
    <text evidence="1">Belongs to the peptidase S13 family.</text>
</comment>
<evidence type="ECO:0000256" key="1">
    <source>
        <dbReference type="ARBA" id="ARBA00006096"/>
    </source>
</evidence>
<dbReference type="NCBIfam" id="TIGR00666">
    <property type="entry name" value="PBP4"/>
    <property type="match status" value="1"/>
</dbReference>
<organism evidence="3 4">
    <name type="scientific">Flavimobilis marinus</name>
    <dbReference type="NCBI Taxonomy" id="285351"/>
    <lineage>
        <taxon>Bacteria</taxon>
        <taxon>Bacillati</taxon>
        <taxon>Actinomycetota</taxon>
        <taxon>Actinomycetes</taxon>
        <taxon>Micrococcales</taxon>
        <taxon>Jonesiaceae</taxon>
        <taxon>Flavimobilis</taxon>
    </lineage>
</organism>
<gene>
    <name evidence="3" type="ORF">SAMN04488035_2010</name>
</gene>
<dbReference type="GO" id="GO:0004185">
    <property type="term" value="F:serine-type carboxypeptidase activity"/>
    <property type="evidence" value="ECO:0007669"/>
    <property type="project" value="InterPro"/>
</dbReference>
<dbReference type="GO" id="GO:0000270">
    <property type="term" value="P:peptidoglycan metabolic process"/>
    <property type="evidence" value="ECO:0007669"/>
    <property type="project" value="TreeGrafter"/>
</dbReference>
<keyword evidence="4" id="KW-1185">Reference proteome</keyword>
<evidence type="ECO:0000256" key="2">
    <source>
        <dbReference type="ARBA" id="ARBA00022801"/>
    </source>
</evidence>
<evidence type="ECO:0000313" key="3">
    <source>
        <dbReference type="EMBL" id="SFF21356.1"/>
    </source>
</evidence>
<proteinExistence type="inferred from homology"/>
<dbReference type="OrthoDB" id="56883at2"/>
<dbReference type="EMBL" id="FONZ01000003">
    <property type="protein sequence ID" value="SFF21356.1"/>
    <property type="molecule type" value="Genomic_DNA"/>
</dbReference>
<dbReference type="PANTHER" id="PTHR30023">
    <property type="entry name" value="D-ALANYL-D-ALANINE CARBOXYPEPTIDASE"/>
    <property type="match status" value="1"/>
</dbReference>
<dbReference type="STRING" id="285351.SAMN04488035_2010"/>
<reference evidence="4" key="1">
    <citation type="submission" date="2016-10" db="EMBL/GenBank/DDBJ databases">
        <authorList>
            <person name="Varghese N."/>
            <person name="Submissions S."/>
        </authorList>
    </citation>
    <scope>NUCLEOTIDE SEQUENCE [LARGE SCALE GENOMIC DNA]</scope>
    <source>
        <strain evidence="4">DSM 19083</strain>
    </source>
</reference>
<dbReference type="Gene3D" id="3.40.710.10">
    <property type="entry name" value="DD-peptidase/beta-lactamase superfamily"/>
    <property type="match status" value="2"/>
</dbReference>
<dbReference type="PANTHER" id="PTHR30023:SF0">
    <property type="entry name" value="PENICILLIN-SENSITIVE CARBOXYPEPTIDASE A"/>
    <property type="match status" value="1"/>
</dbReference>
<dbReference type="GO" id="GO:0006508">
    <property type="term" value="P:proteolysis"/>
    <property type="evidence" value="ECO:0007669"/>
    <property type="project" value="InterPro"/>
</dbReference>
<keyword evidence="3" id="KW-0121">Carboxypeptidase</keyword>
<dbReference type="SUPFAM" id="SSF56601">
    <property type="entry name" value="beta-lactamase/transpeptidase-like"/>
    <property type="match status" value="1"/>
</dbReference>
<dbReference type="Pfam" id="PF02113">
    <property type="entry name" value="Peptidase_S13"/>
    <property type="match status" value="2"/>
</dbReference>
<sequence>MGLAARVAGVTVTFALLAGGGYVAGDIYDVVPGFLTNAPVPEPPAPFPTAPAATLGGEITSTATLLDPGAPVPAPDQLAELVQSLVEEEDLVGPSVGVLVTDALTGQELVAHEPDAPQVPASTVKLLTGVAALTTLGTERTLDTRVVQATAGEVVLVGGGDMMLAPGAGDPTSVTARAGLGDLAAQVADALAARGQAEVTVRVDDSLFTGPAVSETWLDANVRLGYVAPVTALAVDVARTEDGQYVPRFADPSIAAAEVFAQALAESGVSVVGDVARLVVEGEPEVLGSVSSAPLGEIVDYTLKTSDNTVAEVLGRLVALEAGLPGSFDGATAAVLAAVGRTGVDVSRTTLADCSGLGDGSRIPPRALVQTLQRASSAEHPVLRRAIVGMPVAGLSGTLYDRFLESPARGLLRAKTGSLPRTTGLTGSIVTADGRQLYFAVMVDRAPEGGAWGSRATVDKFVSALAACGCS</sequence>